<dbReference type="Pfam" id="PF18557">
    <property type="entry name" value="NepR"/>
    <property type="match status" value="1"/>
</dbReference>
<dbReference type="InterPro" id="IPR041649">
    <property type="entry name" value="NepR"/>
</dbReference>
<dbReference type="AlphaFoldDB" id="A0A841PBZ8"/>
<feature type="region of interest" description="Disordered" evidence="1">
    <location>
        <begin position="1"/>
        <end position="29"/>
    </location>
</feature>
<sequence>MKDMTKDILAGVAGRRRNGSGDALGPNSEIGRKLKQYYDELVSDDVPDRFAQLLSQLEQAEPAQKKD</sequence>
<feature type="domain" description="Anti-sigma factor NepR" evidence="2">
    <location>
        <begin position="27"/>
        <end position="61"/>
    </location>
</feature>
<accession>A0A841PBZ8</accession>
<comment type="caution">
    <text evidence="3">The sequence shown here is derived from an EMBL/GenBank/DDBJ whole genome shotgun (WGS) entry which is preliminary data.</text>
</comment>
<protein>
    <recommendedName>
        <fullName evidence="2">Anti-sigma factor NepR domain-containing protein</fullName>
    </recommendedName>
</protein>
<dbReference type="EMBL" id="JACHEF010000006">
    <property type="protein sequence ID" value="MBB6412686.1"/>
    <property type="molecule type" value="Genomic_DNA"/>
</dbReference>
<reference evidence="3 4" key="1">
    <citation type="submission" date="2020-08" db="EMBL/GenBank/DDBJ databases">
        <title>Genomic Encyclopedia of Type Strains, Phase IV (KMG-IV): sequencing the most valuable type-strain genomes for metagenomic binning, comparative biology and taxonomic classification.</title>
        <authorList>
            <person name="Goeker M."/>
        </authorList>
    </citation>
    <scope>NUCLEOTIDE SEQUENCE [LARGE SCALE GENOMIC DNA]</scope>
    <source>
        <strain evidence="3 4">DSM 100039</strain>
    </source>
</reference>
<name>A0A841PBZ8_9HYPH</name>
<proteinExistence type="predicted"/>
<organism evidence="3 4">
    <name type="scientific">Mesorhizobium sangaii</name>
    <dbReference type="NCBI Taxonomy" id="505389"/>
    <lineage>
        <taxon>Bacteria</taxon>
        <taxon>Pseudomonadati</taxon>
        <taxon>Pseudomonadota</taxon>
        <taxon>Alphaproteobacteria</taxon>
        <taxon>Hyphomicrobiales</taxon>
        <taxon>Phyllobacteriaceae</taxon>
        <taxon>Mesorhizobium</taxon>
    </lineage>
</organism>
<evidence type="ECO:0000256" key="1">
    <source>
        <dbReference type="SAM" id="MobiDB-lite"/>
    </source>
</evidence>
<gene>
    <name evidence="3" type="ORF">HNQ71_005378</name>
</gene>
<keyword evidence="4" id="KW-1185">Reference proteome</keyword>
<evidence type="ECO:0000259" key="2">
    <source>
        <dbReference type="Pfam" id="PF18557"/>
    </source>
</evidence>
<dbReference type="Proteomes" id="UP000556329">
    <property type="component" value="Unassembled WGS sequence"/>
</dbReference>
<evidence type="ECO:0000313" key="3">
    <source>
        <dbReference type="EMBL" id="MBB6412686.1"/>
    </source>
</evidence>
<evidence type="ECO:0000313" key="4">
    <source>
        <dbReference type="Proteomes" id="UP000556329"/>
    </source>
</evidence>
<dbReference type="RefSeq" id="WP_184875843.1">
    <property type="nucleotide sequence ID" value="NZ_JACHEF010000006.1"/>
</dbReference>